<dbReference type="EMBL" id="BAAAPE010000001">
    <property type="protein sequence ID" value="GAA2061093.1"/>
    <property type="molecule type" value="Genomic_DNA"/>
</dbReference>
<evidence type="ECO:0000313" key="1">
    <source>
        <dbReference type="EMBL" id="GAA2061093.1"/>
    </source>
</evidence>
<comment type="caution">
    <text evidence="1">The sequence shown here is derived from an EMBL/GenBank/DDBJ whole genome shotgun (WGS) entry which is preliminary data.</text>
</comment>
<reference evidence="1 2" key="1">
    <citation type="journal article" date="2019" name="Int. J. Syst. Evol. Microbiol.">
        <title>The Global Catalogue of Microorganisms (GCM) 10K type strain sequencing project: providing services to taxonomists for standard genome sequencing and annotation.</title>
        <authorList>
            <consortium name="The Broad Institute Genomics Platform"/>
            <consortium name="The Broad Institute Genome Sequencing Center for Infectious Disease"/>
            <person name="Wu L."/>
            <person name="Ma J."/>
        </authorList>
    </citation>
    <scope>NUCLEOTIDE SEQUENCE [LARGE SCALE GENOMIC DNA]</scope>
    <source>
        <strain evidence="1 2">JCM 15478</strain>
    </source>
</reference>
<evidence type="ECO:0008006" key="3">
    <source>
        <dbReference type="Google" id="ProtNLM"/>
    </source>
</evidence>
<keyword evidence="2" id="KW-1185">Reference proteome</keyword>
<organism evidence="1 2">
    <name type="scientific">Streptomyces albiaxialis</name>
    <dbReference type="NCBI Taxonomy" id="329523"/>
    <lineage>
        <taxon>Bacteria</taxon>
        <taxon>Bacillati</taxon>
        <taxon>Actinomycetota</taxon>
        <taxon>Actinomycetes</taxon>
        <taxon>Kitasatosporales</taxon>
        <taxon>Streptomycetaceae</taxon>
        <taxon>Streptomyces</taxon>
    </lineage>
</organism>
<accession>A0ABN2VFH3</accession>
<sequence length="1373" mass="149251">MRTRIEKDGYSAELTDDLEIVFYGTSGRELKKEPRELKSAPERFALFAVRRELKAHEDQCRALARQWAAAGRHAPRALAEADPAWRRALDDEGVPLADERPDEEMDGALFARTYTGPLGVVRTQLLAEDLISYRDTLLREDGWEPDGLFATGIPDPAAGELPFPERALAAHPGLEALVLEKIRELRAETLDLSFPFKKDVDRVLADLDQTAPALLITLLDGMADLALAKEDEAVAAAWFGRARKLERFQAREVDQAWLDARYLTYAEGQALSATTLRERVRELIGTGKPGAATPDDVDRFRALVLARLGATGEVHPQLPTDVRKIAKAARLDPEETLAGVLHEIVTAHGISLDDDKLWQSVFKGRAMELLRARGPEAARAALRLRPHGWGTTGGFWRELLDRTGALALLTGEEPGLPDGEAARWLAACARHHDPHKGPPAELYELAELVAPRLKADGVPVEFDFPAKGQYRRDAMALDLVDVLLEHGAPVCDPPEALGPAYLNHVTSARPELAHLRADERYGRELRARVRSTLEMTFDHRNGDNAWYQPHESKGWRSVPKLFDNPAGHEEMRAWCARERERLRAGPDLRELVLLLGRFVHVGVVVSQVLRDADAAADFAAMDVLPPLMDELAALPGAPAGLPRERVEAVVGKLEPEWVTERVRTNRAVLGAELPELVPDEGATEEAYLALVRAANCRAGLASLADRLTPVDEKAAPAAPGDPVLRMCEALRELAGSGEPVWEGDPAVPTSRIEPARDFRATHAHAASLVLRTVLQGSRDHRPASDALRAYATYPFVAGDPGRWRVVRCDLPETPGAGKKLLSSPVPARSGDAFRTATSAAVVVMAGRDRRRILLEHAPDGAFCEGGPLAAAGATLVSAYVLEPQRPGAWFRRFAELYEERGRPSARPEYALALAEGTGLSAAEAAHVLAGRAVAAPHQDETAGLNAGHRGADLSGWGIREKDAAWAYDTLREFLAPDRAAALVERLLPDDPETLWTSGPDVARAVAWWQQEIGARPPVPHALVPLATKETRAPEGENPLRRERGHFDVHGEDGWPVLRLTGLLGRVASGAACLDPDASGLAGEPELLSLPRVAAWLAYRTPAGDPLRPAVGAAIGRLREELAAGPGPQHLFSLQSNYLMGAPPSTDALTAHEAVTVTEDETYDIRRLRVDPALLKGADDPLLDALDAYLDSVLPSQWLPTPAGLPALADLRLLLDDGFAVLGEHLRADPSAAPGGWEQDPTRSVPHLVAECAARHGLDEDAAALYLMLLALPDPTDRNVKQWTGWKPARFKAACDALDGTGLVVRTVRPRAGRTLFLRGPWQETKPPRLPVESGRRALLPLTAEHRATAHMAAVPSCPVPELFVRAWESPNPA</sequence>
<evidence type="ECO:0000313" key="2">
    <source>
        <dbReference type="Proteomes" id="UP001500016"/>
    </source>
</evidence>
<gene>
    <name evidence="1" type="ORF">GCM10009801_03150</name>
</gene>
<dbReference type="RefSeq" id="WP_344523125.1">
    <property type="nucleotide sequence ID" value="NZ_BAAAPE010000001.1"/>
</dbReference>
<name>A0ABN2VFH3_9ACTN</name>
<protein>
    <recommendedName>
        <fullName evidence="3">DNA-binding protein</fullName>
    </recommendedName>
</protein>
<dbReference type="Proteomes" id="UP001500016">
    <property type="component" value="Unassembled WGS sequence"/>
</dbReference>
<proteinExistence type="predicted"/>